<gene>
    <name evidence="2" type="ordered locus">Bache_3261</name>
</gene>
<dbReference type="Proteomes" id="UP000008630">
    <property type="component" value="Chromosome"/>
</dbReference>
<dbReference type="STRING" id="693979.Bache_3261"/>
<dbReference type="HOGENOM" id="CLU_033525_0_0_10"/>
<dbReference type="AlphaFoldDB" id="E6SSD3"/>
<accession>E6SSD3</accession>
<dbReference type="OrthoDB" id="1046311at2"/>
<evidence type="ECO:0008006" key="4">
    <source>
        <dbReference type="Google" id="ProtNLM"/>
    </source>
</evidence>
<keyword evidence="3" id="KW-1185">Reference proteome</keyword>
<dbReference type="RefSeq" id="WP_013548771.1">
    <property type="nucleotide sequence ID" value="NC_014933.1"/>
</dbReference>
<dbReference type="PROSITE" id="PS51257">
    <property type="entry name" value="PROKAR_LIPOPROTEIN"/>
    <property type="match status" value="1"/>
</dbReference>
<dbReference type="Pfam" id="PF14900">
    <property type="entry name" value="DUF4493"/>
    <property type="match status" value="1"/>
</dbReference>
<evidence type="ECO:0000313" key="2">
    <source>
        <dbReference type="EMBL" id="ADV45184.1"/>
    </source>
</evidence>
<feature type="region of interest" description="Disordered" evidence="1">
    <location>
        <begin position="266"/>
        <end position="299"/>
    </location>
</feature>
<organism evidence="2 3">
    <name type="scientific">Bacteroides helcogenes (strain ATCC 35417 / DSM 20613 / JCM 6297 / CCUG 15421 / P 36-108)</name>
    <dbReference type="NCBI Taxonomy" id="693979"/>
    <lineage>
        <taxon>Bacteria</taxon>
        <taxon>Pseudomonadati</taxon>
        <taxon>Bacteroidota</taxon>
        <taxon>Bacteroidia</taxon>
        <taxon>Bacteroidales</taxon>
        <taxon>Bacteroidaceae</taxon>
        <taxon>Bacteroides</taxon>
    </lineage>
</organism>
<sequence length="437" mass="46691">MKRFDIITLSVLAIIALASCELRDELKGNLTSKTDTGALELSVAVKQPAAQTRADINTGDFPVVIEGKSTDVADVKKEYATVAEMPASVSLAVGTYTVTSHTPGTLEKKMDRPYYGGSTEMTITKGITTTTNVTCKMKNSRLQMNYGDDFKSNFQAWTITIDDGTNTVLSYDHTNTTPEAIYWAFDENAVTAITINIKAKTTTGNTVSESRTFKKSDAAQKYDDVTDFFNGGDALDINMGAVESSTGNVTGITITTNITFENHGETVEIPVDDETGTTEPTEPTDPTDPTDPDTNAPTLKLPTNATYSVDGTGMPASADALITATDGLKSIVVKITAGNDAFDAILTDLKMDGQSFITGVDLIDNADFDKLVKSVIGEAASAPHDGDTEYTFQIGVFFTFLNITGATDSGKSHQFDITVTDKNGKTVTGTYQVTITE</sequence>
<dbReference type="KEGG" id="bhl:Bache_3261"/>
<reference key="1">
    <citation type="submission" date="2010-11" db="EMBL/GenBank/DDBJ databases">
        <title>The complete genome of Bacteroides helcogenes P 36-108.</title>
        <authorList>
            <consortium name="US DOE Joint Genome Institute (JGI-PGF)"/>
            <person name="Lucas S."/>
            <person name="Copeland A."/>
            <person name="Lapidus A."/>
            <person name="Bruce D."/>
            <person name="Goodwin L."/>
            <person name="Pitluck S."/>
            <person name="Kyrpides N."/>
            <person name="Mavromatis K."/>
            <person name="Ivanova N."/>
            <person name="Zeytun A."/>
            <person name="Brettin T."/>
            <person name="Detter J.C."/>
            <person name="Tapia R."/>
            <person name="Han C."/>
            <person name="Land M."/>
            <person name="Hauser L."/>
            <person name="Markowitz V."/>
            <person name="Cheng J.-F."/>
            <person name="Hugenholtz P."/>
            <person name="Woyke T."/>
            <person name="Wu D."/>
            <person name="Gronow S."/>
            <person name="Wellnitz S."/>
            <person name="Brambilla E."/>
            <person name="Klenk H.-P."/>
            <person name="Eisen J.A."/>
        </authorList>
    </citation>
    <scope>NUCLEOTIDE SEQUENCE</scope>
    <source>
        <strain>P 36-108</strain>
    </source>
</reference>
<protein>
    <recommendedName>
        <fullName evidence="4">DUF4493 domain-containing protein</fullName>
    </recommendedName>
</protein>
<dbReference type="PATRIC" id="fig|693979.3.peg.3425"/>
<proteinExistence type="predicted"/>
<dbReference type="InterPro" id="IPR027840">
    <property type="entry name" value="DUF4493"/>
</dbReference>
<evidence type="ECO:0000256" key="1">
    <source>
        <dbReference type="SAM" id="MobiDB-lite"/>
    </source>
</evidence>
<dbReference type="EMBL" id="CP002352">
    <property type="protein sequence ID" value="ADV45184.1"/>
    <property type="molecule type" value="Genomic_DNA"/>
</dbReference>
<evidence type="ECO:0000313" key="3">
    <source>
        <dbReference type="Proteomes" id="UP000008630"/>
    </source>
</evidence>
<reference evidence="2 3" key="2">
    <citation type="journal article" date="2011" name="Stand. Genomic Sci.">
        <title>Complete genome sequence of Bacteroides helcogenes type strain (P 36-108).</title>
        <authorList>
            <person name="Pati A."/>
            <person name="Gronow S."/>
            <person name="Zeytun A."/>
            <person name="Lapidus A."/>
            <person name="Nolan M."/>
            <person name="Hammon N."/>
            <person name="Deshpande S."/>
            <person name="Cheng J.F."/>
            <person name="Tapia R."/>
            <person name="Han C."/>
            <person name="Goodwin L."/>
            <person name="Pitluck S."/>
            <person name="Liolios K."/>
            <person name="Pagani I."/>
            <person name="Ivanova N."/>
            <person name="Mavromatis K."/>
            <person name="Chen A."/>
            <person name="Palaniappan K."/>
            <person name="Land M."/>
            <person name="Hauser L."/>
            <person name="Chang Y.J."/>
            <person name="Jeffries C.D."/>
            <person name="Detter J.C."/>
            <person name="Brambilla E."/>
            <person name="Rohde M."/>
            <person name="Goker M."/>
            <person name="Woyke T."/>
            <person name="Bristow J."/>
            <person name="Eisen J.A."/>
            <person name="Markowitz V."/>
            <person name="Hugenholtz P."/>
            <person name="Kyrpides N.C."/>
            <person name="Klenk H.P."/>
            <person name="Lucas S."/>
        </authorList>
    </citation>
    <scope>NUCLEOTIDE SEQUENCE [LARGE SCALE GENOMIC DNA]</scope>
    <source>
        <strain evidence="3">ATCC 35417 / DSM 20613 / JCM 6297 / CCUG 15421 / P 36-108</strain>
    </source>
</reference>
<name>E6SSD3_BACT6</name>
<dbReference type="eggNOG" id="ENOG50302V4">
    <property type="taxonomic scope" value="Bacteria"/>
</dbReference>